<organism evidence="1 2">
    <name type="scientific">Salinimicrobium flavum</name>
    <dbReference type="NCBI Taxonomy" id="1737065"/>
    <lineage>
        <taxon>Bacteria</taxon>
        <taxon>Pseudomonadati</taxon>
        <taxon>Bacteroidota</taxon>
        <taxon>Flavobacteriia</taxon>
        <taxon>Flavobacteriales</taxon>
        <taxon>Flavobacteriaceae</taxon>
        <taxon>Salinimicrobium</taxon>
    </lineage>
</organism>
<dbReference type="PROSITE" id="PS51257">
    <property type="entry name" value="PROKAR_LIPOPROTEIN"/>
    <property type="match status" value="1"/>
</dbReference>
<evidence type="ECO:0000313" key="1">
    <source>
        <dbReference type="EMBL" id="MFD2516433.1"/>
    </source>
</evidence>
<evidence type="ECO:0008006" key="3">
    <source>
        <dbReference type="Google" id="ProtNLM"/>
    </source>
</evidence>
<dbReference type="RefSeq" id="WP_380747521.1">
    <property type="nucleotide sequence ID" value="NZ_JBHULT010000005.1"/>
</dbReference>
<protein>
    <recommendedName>
        <fullName evidence="3">Lipoprotein</fullName>
    </recommendedName>
</protein>
<sequence>MKKFLLISSILLSLTACKDTDPQEKKANEPIAEKQEIQVESLSDYEEAKATLDELFLHAERLKKGEISKEKHDAISYPIGQKLDSQKATLSEEDRQKLKEYGDKRYDEIYPEEDRIVKSN</sequence>
<proteinExistence type="predicted"/>
<reference evidence="2" key="1">
    <citation type="journal article" date="2019" name="Int. J. Syst. Evol. Microbiol.">
        <title>The Global Catalogue of Microorganisms (GCM) 10K type strain sequencing project: providing services to taxonomists for standard genome sequencing and annotation.</title>
        <authorList>
            <consortium name="The Broad Institute Genomics Platform"/>
            <consortium name="The Broad Institute Genome Sequencing Center for Infectious Disease"/>
            <person name="Wu L."/>
            <person name="Ma J."/>
        </authorList>
    </citation>
    <scope>NUCLEOTIDE SEQUENCE [LARGE SCALE GENOMIC DNA]</scope>
    <source>
        <strain evidence="2">KCTC 42585</strain>
    </source>
</reference>
<name>A0ABW5ISJ2_9FLAO</name>
<accession>A0ABW5ISJ2</accession>
<keyword evidence="2" id="KW-1185">Reference proteome</keyword>
<dbReference type="Proteomes" id="UP001597468">
    <property type="component" value="Unassembled WGS sequence"/>
</dbReference>
<evidence type="ECO:0000313" key="2">
    <source>
        <dbReference type="Proteomes" id="UP001597468"/>
    </source>
</evidence>
<dbReference type="EMBL" id="JBHULT010000005">
    <property type="protein sequence ID" value="MFD2516433.1"/>
    <property type="molecule type" value="Genomic_DNA"/>
</dbReference>
<comment type="caution">
    <text evidence="1">The sequence shown here is derived from an EMBL/GenBank/DDBJ whole genome shotgun (WGS) entry which is preliminary data.</text>
</comment>
<gene>
    <name evidence="1" type="ORF">ACFSTG_00855</name>
</gene>